<dbReference type="Gene3D" id="3.40.50.360">
    <property type="match status" value="1"/>
</dbReference>
<dbReference type="RefSeq" id="WP_055969417.1">
    <property type="nucleotide sequence ID" value="NZ_FMYN01000001.1"/>
</dbReference>
<keyword evidence="4 8" id="KW-0813">Transport</keyword>
<sequence length="151" mass="16595">MHIAIGFVSMSGNTEDIVSLIQHELEQHGVNVTITELDQFVGEDLSRFDGLLLGSYTWGDGDLPYEAEDFVEELREQSLDGIPAAAFGSGDLDYPKYCAAVDLIEDALKEAGATLVTDGLKIEFDPNTPEKQAACRAFAQTFHRFLQQVHS</sequence>
<evidence type="ECO:0000256" key="5">
    <source>
        <dbReference type="ARBA" id="ARBA00022630"/>
    </source>
</evidence>
<dbReference type="OrthoDB" id="9790745at2"/>
<dbReference type="SUPFAM" id="SSF52218">
    <property type="entry name" value="Flavoproteins"/>
    <property type="match status" value="1"/>
</dbReference>
<proteinExistence type="inferred from homology"/>
<dbReference type="EMBL" id="LNQL01000001">
    <property type="protein sequence ID" value="KSU49792.1"/>
    <property type="molecule type" value="Genomic_DNA"/>
</dbReference>
<evidence type="ECO:0000313" key="12">
    <source>
        <dbReference type="Proteomes" id="UP000053797"/>
    </source>
</evidence>
<dbReference type="GO" id="GO:0009055">
    <property type="term" value="F:electron transfer activity"/>
    <property type="evidence" value="ECO:0007669"/>
    <property type="project" value="UniProtKB-UniRule"/>
</dbReference>
<comment type="similarity">
    <text evidence="3 8">Belongs to the flavodoxin family.</text>
</comment>
<dbReference type="NCBIfam" id="NF005216">
    <property type="entry name" value="PRK06703.1"/>
    <property type="match status" value="1"/>
</dbReference>
<dbReference type="NCBIfam" id="TIGR01753">
    <property type="entry name" value="flav_short"/>
    <property type="match status" value="1"/>
</dbReference>
<comment type="function">
    <text evidence="2 8">Low-potential electron donor to a number of redox enzymes.</text>
</comment>
<dbReference type="InterPro" id="IPR050619">
    <property type="entry name" value="Flavodoxin"/>
</dbReference>
<dbReference type="GeneID" id="90838544"/>
<keyword evidence="13" id="KW-1185">Reference proteome</keyword>
<dbReference type="AlphaFoldDB" id="A0A0V8GHM4"/>
<accession>A0A0V8GHM4</accession>
<protein>
    <recommendedName>
        <fullName evidence="8">Flavodoxin</fullName>
    </recommendedName>
</protein>
<evidence type="ECO:0000313" key="11">
    <source>
        <dbReference type="EMBL" id="MEI4462232.1"/>
    </source>
</evidence>
<dbReference type="InterPro" id="IPR008254">
    <property type="entry name" value="Flavodoxin/NO_synth"/>
</dbReference>
<dbReference type="PROSITE" id="PS50902">
    <property type="entry name" value="FLAVODOXIN_LIKE"/>
    <property type="match status" value="1"/>
</dbReference>
<reference evidence="11 13" key="2">
    <citation type="submission" date="2023-12" db="EMBL/GenBank/DDBJ databases">
        <authorList>
            <person name="Easwaran N."/>
            <person name="Lazarus H.P.S."/>
        </authorList>
    </citation>
    <scope>NUCLEOTIDE SEQUENCE [LARGE SCALE GENOMIC DNA]</scope>
    <source>
        <strain evidence="11 13">VIT-2023</strain>
    </source>
</reference>
<evidence type="ECO:0000259" key="9">
    <source>
        <dbReference type="PROSITE" id="PS50902"/>
    </source>
</evidence>
<dbReference type="Proteomes" id="UP001387110">
    <property type="component" value="Unassembled WGS sequence"/>
</dbReference>
<evidence type="ECO:0000256" key="2">
    <source>
        <dbReference type="ARBA" id="ARBA00003297"/>
    </source>
</evidence>
<comment type="caution">
    <text evidence="10">The sequence shown here is derived from an EMBL/GenBank/DDBJ whole genome shotgun (WGS) entry which is preliminary data.</text>
</comment>
<evidence type="ECO:0000256" key="6">
    <source>
        <dbReference type="ARBA" id="ARBA00022643"/>
    </source>
</evidence>
<dbReference type="GO" id="GO:0016651">
    <property type="term" value="F:oxidoreductase activity, acting on NAD(P)H"/>
    <property type="evidence" value="ECO:0007669"/>
    <property type="project" value="UniProtKB-ARBA"/>
</dbReference>
<dbReference type="Pfam" id="PF00258">
    <property type="entry name" value="Flavodoxin_1"/>
    <property type="match status" value="1"/>
</dbReference>
<gene>
    <name evidence="10" type="ORF">AS033_00040</name>
    <name evidence="11" type="ORF">SZL87_07265</name>
</gene>
<dbReference type="EMBL" id="JBAWKY010000001">
    <property type="protein sequence ID" value="MEI4462232.1"/>
    <property type="molecule type" value="Genomic_DNA"/>
</dbReference>
<dbReference type="PANTHER" id="PTHR42809:SF1">
    <property type="entry name" value="FLAVODOXIN 1"/>
    <property type="match status" value="1"/>
</dbReference>
<keyword evidence="7 8" id="KW-0249">Electron transport</keyword>
<dbReference type="PANTHER" id="PTHR42809">
    <property type="entry name" value="FLAVODOXIN 2"/>
    <property type="match status" value="1"/>
</dbReference>
<evidence type="ECO:0000256" key="3">
    <source>
        <dbReference type="ARBA" id="ARBA00005267"/>
    </source>
</evidence>
<evidence type="ECO:0000256" key="7">
    <source>
        <dbReference type="ARBA" id="ARBA00022982"/>
    </source>
</evidence>
<keyword evidence="6 8" id="KW-0288">FMN</keyword>
<feature type="domain" description="Flavodoxin-like" evidence="9">
    <location>
        <begin position="3"/>
        <end position="143"/>
    </location>
</feature>
<organism evidence="10 12">
    <name type="scientific">Exiguobacterium indicum</name>
    <dbReference type="NCBI Taxonomy" id="296995"/>
    <lineage>
        <taxon>Bacteria</taxon>
        <taxon>Bacillati</taxon>
        <taxon>Bacillota</taxon>
        <taxon>Bacilli</taxon>
        <taxon>Bacillales</taxon>
        <taxon>Bacillales Family XII. Incertae Sedis</taxon>
        <taxon>Exiguobacterium</taxon>
    </lineage>
</organism>
<dbReference type="Proteomes" id="UP000053797">
    <property type="component" value="Unassembled WGS sequence"/>
</dbReference>
<evidence type="ECO:0000313" key="13">
    <source>
        <dbReference type="Proteomes" id="UP001387110"/>
    </source>
</evidence>
<evidence type="ECO:0000256" key="8">
    <source>
        <dbReference type="RuleBase" id="RU367037"/>
    </source>
</evidence>
<dbReference type="GO" id="GO:0010181">
    <property type="term" value="F:FMN binding"/>
    <property type="evidence" value="ECO:0007669"/>
    <property type="project" value="UniProtKB-UniRule"/>
</dbReference>
<evidence type="ECO:0000313" key="10">
    <source>
        <dbReference type="EMBL" id="KSU49792.1"/>
    </source>
</evidence>
<evidence type="ECO:0000256" key="4">
    <source>
        <dbReference type="ARBA" id="ARBA00022448"/>
    </source>
</evidence>
<keyword evidence="5 8" id="KW-0285">Flavoprotein</keyword>
<comment type="cofactor">
    <cofactor evidence="1 8">
        <name>FMN</name>
        <dbReference type="ChEBI" id="CHEBI:58210"/>
    </cofactor>
</comment>
<evidence type="ECO:0000256" key="1">
    <source>
        <dbReference type="ARBA" id="ARBA00001917"/>
    </source>
</evidence>
<name>A0A0V8GHM4_9BACL</name>
<reference evidence="10 12" key="1">
    <citation type="journal article" date="2015" name="Int. J. Syst. Evol. Microbiol.">
        <title>Exiguobacterium enclense sp. nov., isolated from sediment.</title>
        <authorList>
            <person name="Dastager S.G."/>
            <person name="Mawlankar R."/>
            <person name="Sonalkar V.V."/>
            <person name="Thorat M.N."/>
            <person name="Mual P."/>
            <person name="Verma A."/>
            <person name="Krishnamurthi S."/>
            <person name="Tang S.K."/>
            <person name="Li W.J."/>
        </authorList>
    </citation>
    <scope>NUCLEOTIDE SEQUENCE [LARGE SCALE GENOMIC DNA]</scope>
    <source>
        <strain evidence="10 12">NIO-1109</strain>
    </source>
</reference>
<dbReference type="InterPro" id="IPR029039">
    <property type="entry name" value="Flavoprotein-like_sf"/>
</dbReference>
<dbReference type="InterPro" id="IPR010087">
    <property type="entry name" value="Flav_short"/>
</dbReference>